<dbReference type="InterPro" id="IPR032675">
    <property type="entry name" value="LRR_dom_sf"/>
</dbReference>
<keyword evidence="4" id="KW-1185">Reference proteome</keyword>
<evidence type="ECO:0008006" key="5">
    <source>
        <dbReference type="Google" id="ProtNLM"/>
    </source>
</evidence>
<dbReference type="InterPro" id="IPR036047">
    <property type="entry name" value="F-box-like_dom_sf"/>
</dbReference>
<dbReference type="Pfam" id="PF00646">
    <property type="entry name" value="F-box"/>
    <property type="match status" value="1"/>
</dbReference>
<name>A0ABD3BUV2_9LAMI</name>
<dbReference type="InterPro" id="IPR055411">
    <property type="entry name" value="LRR_FXL15/At3g58940/PEG3-like"/>
</dbReference>
<dbReference type="InterPro" id="IPR001810">
    <property type="entry name" value="F-box_dom"/>
</dbReference>
<dbReference type="InterPro" id="IPR050232">
    <property type="entry name" value="FBL13/AtMIF1-like"/>
</dbReference>
<evidence type="ECO:0000259" key="1">
    <source>
        <dbReference type="Pfam" id="PF00646"/>
    </source>
</evidence>
<reference evidence="4" key="1">
    <citation type="journal article" date="2024" name="IScience">
        <title>Strigolactones Initiate the Formation of Haustorium-like Structures in Castilleja.</title>
        <authorList>
            <person name="Buerger M."/>
            <person name="Peterson D."/>
            <person name="Chory J."/>
        </authorList>
    </citation>
    <scope>NUCLEOTIDE SEQUENCE [LARGE SCALE GENOMIC DNA]</scope>
</reference>
<organism evidence="3 4">
    <name type="scientific">Castilleja foliolosa</name>
    <dbReference type="NCBI Taxonomy" id="1961234"/>
    <lineage>
        <taxon>Eukaryota</taxon>
        <taxon>Viridiplantae</taxon>
        <taxon>Streptophyta</taxon>
        <taxon>Embryophyta</taxon>
        <taxon>Tracheophyta</taxon>
        <taxon>Spermatophyta</taxon>
        <taxon>Magnoliopsida</taxon>
        <taxon>eudicotyledons</taxon>
        <taxon>Gunneridae</taxon>
        <taxon>Pentapetalae</taxon>
        <taxon>asterids</taxon>
        <taxon>lamiids</taxon>
        <taxon>Lamiales</taxon>
        <taxon>Orobanchaceae</taxon>
        <taxon>Pedicularideae</taxon>
        <taxon>Castillejinae</taxon>
        <taxon>Castilleja</taxon>
    </lineage>
</organism>
<gene>
    <name evidence="3" type="ORF">CASFOL_035404</name>
</gene>
<comment type="caution">
    <text evidence="3">The sequence shown here is derived from an EMBL/GenBank/DDBJ whole genome shotgun (WGS) entry which is preliminary data.</text>
</comment>
<dbReference type="EMBL" id="JAVIJP010000066">
    <property type="protein sequence ID" value="KAL3620492.1"/>
    <property type="molecule type" value="Genomic_DNA"/>
</dbReference>
<dbReference type="SUPFAM" id="SSF81383">
    <property type="entry name" value="F-box domain"/>
    <property type="match status" value="1"/>
</dbReference>
<evidence type="ECO:0000313" key="4">
    <source>
        <dbReference type="Proteomes" id="UP001632038"/>
    </source>
</evidence>
<proteinExistence type="predicted"/>
<dbReference type="Gene3D" id="3.80.10.10">
    <property type="entry name" value="Ribonuclease Inhibitor"/>
    <property type="match status" value="1"/>
</dbReference>
<protein>
    <recommendedName>
        <fullName evidence="5">F-box domain-containing protein</fullName>
    </recommendedName>
</protein>
<sequence>MTSPYKRIEETRIDRLSALPDCLIIHILSRLEVKQSAITALLSKRWQFLWTQSPRLIFSQKRSSILALQDFVCKVNRTLVICGQNDLDTFELEFPYRQSYSPDVDVWVGFAVKNKSKQVSLLLNHILYEEGLDNMYTLPRTMFRSAHLKRLTLRGCVVAPLGTIEWPSLTELSIEHSNLEQHVMDKMLSGCPVLCCLVLIYCWGFDRLEVSSKSLYEIRVTDPDEYDLTSPTPLLQISAPYLHTLWVELYPITRTLCLENTPSLVRATLGYSMGDWYFGEELKSKTKELFEKIRHVKVVDLRYSYIEALSLVAINDYRFPQSARTCFTVEVLTKECSVHVLVGLLKSSPKLESLVIEGYNSTAEPCTCLDAKTDLDCDLLHLKSIIIKDITYSIRVVEPMLKLARILLNKAPNLEKMVIHDKRFTSSSRFAVTESFKIAQKLLSYPKSSKAVILLK</sequence>
<dbReference type="Pfam" id="PF24758">
    <property type="entry name" value="LRR_At5g56370"/>
    <property type="match status" value="1"/>
</dbReference>
<dbReference type="Gene3D" id="1.20.1280.50">
    <property type="match status" value="1"/>
</dbReference>
<feature type="domain" description="F-box/LRR-repeat protein 15/At3g58940/PEG3-like LRR" evidence="2">
    <location>
        <begin position="130"/>
        <end position="222"/>
    </location>
</feature>
<evidence type="ECO:0000313" key="3">
    <source>
        <dbReference type="EMBL" id="KAL3620492.1"/>
    </source>
</evidence>
<accession>A0ABD3BUV2</accession>
<dbReference type="PANTHER" id="PTHR31900">
    <property type="entry name" value="F-BOX/RNI SUPERFAMILY PROTEIN-RELATED"/>
    <property type="match status" value="1"/>
</dbReference>
<feature type="domain" description="F-box" evidence="1">
    <location>
        <begin position="16"/>
        <end position="55"/>
    </location>
</feature>
<dbReference type="PANTHER" id="PTHR31900:SF30">
    <property type="entry name" value="SUPERFAMILY PROTEIN, PUTATIVE-RELATED"/>
    <property type="match status" value="1"/>
</dbReference>
<evidence type="ECO:0000259" key="2">
    <source>
        <dbReference type="Pfam" id="PF24758"/>
    </source>
</evidence>
<dbReference type="SUPFAM" id="SSF52047">
    <property type="entry name" value="RNI-like"/>
    <property type="match status" value="1"/>
</dbReference>
<dbReference type="Proteomes" id="UP001632038">
    <property type="component" value="Unassembled WGS sequence"/>
</dbReference>
<dbReference type="AlphaFoldDB" id="A0ABD3BUV2"/>